<evidence type="ECO:0008006" key="2">
    <source>
        <dbReference type="Google" id="ProtNLM"/>
    </source>
</evidence>
<proteinExistence type="predicted"/>
<dbReference type="Pfam" id="PF13704">
    <property type="entry name" value="Glyco_tranf_2_4"/>
    <property type="match status" value="1"/>
</dbReference>
<reference evidence="1" key="1">
    <citation type="journal article" date="2014" name="Front. Microbiol.">
        <title>High frequency of phylogenetically diverse reductive dehalogenase-homologous genes in deep subseafloor sedimentary metagenomes.</title>
        <authorList>
            <person name="Kawai M."/>
            <person name="Futagami T."/>
            <person name="Toyoda A."/>
            <person name="Takaki Y."/>
            <person name="Nishi S."/>
            <person name="Hori S."/>
            <person name="Arai W."/>
            <person name="Tsubouchi T."/>
            <person name="Morono Y."/>
            <person name="Uchiyama I."/>
            <person name="Ito T."/>
            <person name="Fujiyama A."/>
            <person name="Inagaki F."/>
            <person name="Takami H."/>
        </authorList>
    </citation>
    <scope>NUCLEOTIDE SEQUENCE</scope>
    <source>
        <strain evidence="1">Expedition CK06-06</strain>
    </source>
</reference>
<protein>
    <recommendedName>
        <fullName evidence="2">Glycosyltransferase 2-like domain-containing protein</fullName>
    </recommendedName>
</protein>
<gene>
    <name evidence="1" type="ORF">S03H2_19315</name>
</gene>
<dbReference type="InterPro" id="IPR029044">
    <property type="entry name" value="Nucleotide-diphossugar_trans"/>
</dbReference>
<dbReference type="Gene3D" id="3.90.550.10">
    <property type="entry name" value="Spore Coat Polysaccharide Biosynthesis Protein SpsA, Chain A"/>
    <property type="match status" value="1"/>
</dbReference>
<sequence length="241" mass="27660">MRIVAMVRTRDEERNIGRFCETYSKIADTILVADGGSSDRTLKIASSFPNVEIRPFTERTEMAAGHWRNNDSDHINFLIAWAREYEADWIILDDCDCVPNYSLQQEGRLIFRDISHDVVMAVRLYLWGTTEHFPYMAKPDENHENYEASLWAWRPEIDLLTVDVPPAFTLTLGGKDVADLHDCSSVLNLMPPFCLLHHSWDDPDITDEKMKVYRESGLIPGQLHPLDFAGPVEPLPSWARV</sequence>
<name>X1FIQ2_9ZZZZ</name>
<dbReference type="SUPFAM" id="SSF53448">
    <property type="entry name" value="Nucleotide-diphospho-sugar transferases"/>
    <property type="match status" value="1"/>
</dbReference>
<dbReference type="EMBL" id="BARU01010079">
    <property type="protein sequence ID" value="GAH44842.1"/>
    <property type="molecule type" value="Genomic_DNA"/>
</dbReference>
<dbReference type="AlphaFoldDB" id="X1FIQ2"/>
<comment type="caution">
    <text evidence="1">The sequence shown here is derived from an EMBL/GenBank/DDBJ whole genome shotgun (WGS) entry which is preliminary data.</text>
</comment>
<accession>X1FIQ2</accession>
<evidence type="ECO:0000313" key="1">
    <source>
        <dbReference type="EMBL" id="GAH44842.1"/>
    </source>
</evidence>
<organism evidence="1">
    <name type="scientific">marine sediment metagenome</name>
    <dbReference type="NCBI Taxonomy" id="412755"/>
    <lineage>
        <taxon>unclassified sequences</taxon>
        <taxon>metagenomes</taxon>
        <taxon>ecological metagenomes</taxon>
    </lineage>
</organism>